<organism evidence="2 3">
    <name type="scientific">Sphingomonas guangdongensis</name>
    <dbReference type="NCBI Taxonomy" id="1141890"/>
    <lineage>
        <taxon>Bacteria</taxon>
        <taxon>Pseudomonadati</taxon>
        <taxon>Pseudomonadota</taxon>
        <taxon>Alphaproteobacteria</taxon>
        <taxon>Sphingomonadales</taxon>
        <taxon>Sphingomonadaceae</taxon>
        <taxon>Sphingomonas</taxon>
    </lineage>
</organism>
<sequence>MSVGIRIAVTLVLATVPVAATAQQVIGTGAREATSAASTELVTTELPAAVPLAAKRRSARPISANQSYNRERAAAGRVGVRLGDDMSFRAEN</sequence>
<keyword evidence="3" id="KW-1185">Reference proteome</keyword>
<evidence type="ECO:0000256" key="1">
    <source>
        <dbReference type="SAM" id="SignalP"/>
    </source>
</evidence>
<feature type="chain" id="PRO_5012515690" evidence="1">
    <location>
        <begin position="23"/>
        <end position="92"/>
    </location>
</feature>
<accession>A0A285QF51</accession>
<reference evidence="2 3" key="1">
    <citation type="submission" date="2017-07" db="EMBL/GenBank/DDBJ databases">
        <authorList>
            <person name="Sun Z.S."/>
            <person name="Albrecht U."/>
            <person name="Echele G."/>
            <person name="Lee C.C."/>
        </authorList>
    </citation>
    <scope>NUCLEOTIDE SEQUENCE [LARGE SCALE GENOMIC DNA]</scope>
    <source>
        <strain evidence="2 3">CGMCC 1.12672</strain>
    </source>
</reference>
<dbReference type="EMBL" id="OBMI01000001">
    <property type="protein sequence ID" value="SOB80560.1"/>
    <property type="molecule type" value="Genomic_DNA"/>
</dbReference>
<dbReference type="RefSeq" id="WP_144033524.1">
    <property type="nucleotide sequence ID" value="NZ_OBMI01000001.1"/>
</dbReference>
<protein>
    <submittedName>
        <fullName evidence="2">Uncharacterized protein</fullName>
    </submittedName>
</protein>
<feature type="signal peptide" evidence="1">
    <location>
        <begin position="1"/>
        <end position="22"/>
    </location>
</feature>
<proteinExistence type="predicted"/>
<evidence type="ECO:0000313" key="3">
    <source>
        <dbReference type="Proteomes" id="UP000219494"/>
    </source>
</evidence>
<keyword evidence="1" id="KW-0732">Signal</keyword>
<dbReference type="Proteomes" id="UP000219494">
    <property type="component" value="Unassembled WGS sequence"/>
</dbReference>
<evidence type="ECO:0000313" key="2">
    <source>
        <dbReference type="EMBL" id="SOB80560.1"/>
    </source>
</evidence>
<name>A0A285QF51_9SPHN</name>
<dbReference type="AlphaFoldDB" id="A0A285QF51"/>
<gene>
    <name evidence="2" type="ORF">SAMN06297144_1122</name>
</gene>